<reference evidence="1" key="2">
    <citation type="journal article" date="2022" name="New Phytol.">
        <title>Evolutionary transition to the ectomycorrhizal habit in the genomes of a hyperdiverse lineage of mushroom-forming fungi.</title>
        <authorList>
            <person name="Looney B."/>
            <person name="Miyauchi S."/>
            <person name="Morin E."/>
            <person name="Drula E."/>
            <person name="Courty P.E."/>
            <person name="Kohler A."/>
            <person name="Kuo A."/>
            <person name="LaButti K."/>
            <person name="Pangilinan J."/>
            <person name="Lipzen A."/>
            <person name="Riley R."/>
            <person name="Andreopoulos W."/>
            <person name="He G."/>
            <person name="Johnson J."/>
            <person name="Nolan M."/>
            <person name="Tritt A."/>
            <person name="Barry K.W."/>
            <person name="Grigoriev I.V."/>
            <person name="Nagy L.G."/>
            <person name="Hibbett D."/>
            <person name="Henrissat B."/>
            <person name="Matheny P.B."/>
            <person name="Labbe J."/>
            <person name="Martin F.M."/>
        </authorList>
    </citation>
    <scope>NUCLEOTIDE SEQUENCE</scope>
    <source>
        <strain evidence="1">EC-137</strain>
    </source>
</reference>
<reference evidence="1" key="1">
    <citation type="submission" date="2021-02" db="EMBL/GenBank/DDBJ databases">
        <authorList>
            <consortium name="DOE Joint Genome Institute"/>
            <person name="Ahrendt S."/>
            <person name="Looney B.P."/>
            <person name="Miyauchi S."/>
            <person name="Morin E."/>
            <person name="Drula E."/>
            <person name="Courty P.E."/>
            <person name="Chicoki N."/>
            <person name="Fauchery L."/>
            <person name="Kohler A."/>
            <person name="Kuo A."/>
            <person name="Labutti K."/>
            <person name="Pangilinan J."/>
            <person name="Lipzen A."/>
            <person name="Riley R."/>
            <person name="Andreopoulos W."/>
            <person name="He G."/>
            <person name="Johnson J."/>
            <person name="Barry K.W."/>
            <person name="Grigoriev I.V."/>
            <person name="Nagy L."/>
            <person name="Hibbett D."/>
            <person name="Henrissat B."/>
            <person name="Matheny P.B."/>
            <person name="Labbe J."/>
            <person name="Martin F."/>
        </authorList>
    </citation>
    <scope>NUCLEOTIDE SEQUENCE</scope>
    <source>
        <strain evidence="1">EC-137</strain>
    </source>
</reference>
<sequence length="1097" mass="119566">MASLKDKYYWGQLRAALTSGAWGSSAPAKAYRGTPISWSELFRKFNKHNPGFREVEEVANCTQHLSLLIVGDSSDDALDGGQVPTDQYALDLGEECVIENGRSEEATETFERLKSFEPGSVPSDSRYLALAYFAYALGQPGECLSHLTKVHDLTEAQSRLKPLESLRSTLSSVNAQTSESVAVSSSFMSSFASLDTSSSIAEITNGNTWAATEVIRSICLQGMCTEKTKPDAPQEALSIYLTAVLSIPTLETEIARSAPDGPAPPTTIGSVRLQYTAFTRYRETWRWAERILWRAVVLAAQTYPLGSQDEGVLWTLLARYQACSAHWPPSFRPVHRVTVGGLHLRAFVLHARASTTPADGKAPWVADARRVVREMRDVLSATTAFPRADTRNVRVEDLVDLAVAIWDASGASGVQTGWVMDILWWATRLTFNSPRVFRHMTRVADASGDAQLAARTLRLYAAVVSKARQAGEVEDMDTDENWVGTLVSGARMLCRSALADGERGIDEAREAGIMLEKARERLHESDKEMVARVELAVGVWETTMAIKESDHLSRTPRLISALTHLELSLEAHPTPSAHYHLALAHSRPLPARNLERAIFSARAAVEGAPTEIRYWHLLGLLLVAAEDVVAAREVLEVGTAITDETWASGDTPTASANGNADSTINGLTASLANAAAASALAQTELVPVLQPHDTDVPRAATLLPPVPDHPVSMPLERFEQALQLRMTQLAVTELAEGAEGAGDKWLEVFAWVAEQKGVNRTPSQRTSIDTARSRRSGEFKEQQARTSDGIPAHYNTVEPPYSVMPPITVSPPSPSSATMAEKDGKDGRHSSDDANGNVKEKEKDGKGTAGKKVQKMLQDRVKKGQQGMSTISKKIGHGVSRRRHSPYQASSIHSRRFSPFASTVELSEPDAPQPPPPQPPAAPPPRDTSEQSRRNRRLMSDLWLMSAATFRRAGKVEQSKSAIQEAEMLDEENPGVWVQLGLYHAALNQRVRALQSFNKALFISPSHVPATIYLAQAYLSPNPGVTLEPDAIDLAAGMLADLTRGAGWDIPEAWLFLARAHGARGARNRERECLCYALGLAQGKPLRDFGAAVGWAL</sequence>
<gene>
    <name evidence="1" type="ORF">K488DRAFT_80919</name>
</gene>
<proteinExistence type="predicted"/>
<dbReference type="Proteomes" id="UP000814128">
    <property type="component" value="Unassembled WGS sequence"/>
</dbReference>
<organism evidence="1 2">
    <name type="scientific">Vararia minispora EC-137</name>
    <dbReference type="NCBI Taxonomy" id="1314806"/>
    <lineage>
        <taxon>Eukaryota</taxon>
        <taxon>Fungi</taxon>
        <taxon>Dikarya</taxon>
        <taxon>Basidiomycota</taxon>
        <taxon>Agaricomycotina</taxon>
        <taxon>Agaricomycetes</taxon>
        <taxon>Russulales</taxon>
        <taxon>Lachnocladiaceae</taxon>
        <taxon>Vararia</taxon>
    </lineage>
</organism>
<protein>
    <submittedName>
        <fullName evidence="1">Uncharacterized protein</fullName>
    </submittedName>
</protein>
<comment type="caution">
    <text evidence="1">The sequence shown here is derived from an EMBL/GenBank/DDBJ whole genome shotgun (WGS) entry which is preliminary data.</text>
</comment>
<evidence type="ECO:0000313" key="2">
    <source>
        <dbReference type="Proteomes" id="UP000814128"/>
    </source>
</evidence>
<dbReference type="EMBL" id="MU273814">
    <property type="protein sequence ID" value="KAI0027951.1"/>
    <property type="molecule type" value="Genomic_DNA"/>
</dbReference>
<accession>A0ACB8Q9N2</accession>
<name>A0ACB8Q9N2_9AGAM</name>
<keyword evidence="2" id="KW-1185">Reference proteome</keyword>
<evidence type="ECO:0000313" key="1">
    <source>
        <dbReference type="EMBL" id="KAI0027951.1"/>
    </source>
</evidence>